<evidence type="ECO:0000256" key="2">
    <source>
        <dbReference type="SAM" id="SignalP"/>
    </source>
</evidence>
<evidence type="ECO:0000313" key="3">
    <source>
        <dbReference type="EMBL" id="MBC9795898.1"/>
    </source>
</evidence>
<name>A0A926JR35_9FLAO</name>
<feature type="signal peptide" evidence="2">
    <location>
        <begin position="1"/>
        <end position="21"/>
    </location>
</feature>
<sequence>MKKLLLIIAVVIANLSLSSCTYDDVAENEALYDTQGGPGEDGDIELPEEPEY</sequence>
<proteinExistence type="predicted"/>
<gene>
    <name evidence="3" type="ORF">IBL28_07970</name>
</gene>
<evidence type="ECO:0008006" key="5">
    <source>
        <dbReference type="Google" id="ProtNLM"/>
    </source>
</evidence>
<feature type="chain" id="PRO_5037793714" description="Secreted protein" evidence="2">
    <location>
        <begin position="22"/>
        <end position="52"/>
    </location>
</feature>
<feature type="region of interest" description="Disordered" evidence="1">
    <location>
        <begin position="31"/>
        <end position="52"/>
    </location>
</feature>
<feature type="compositionally biased region" description="Acidic residues" evidence="1">
    <location>
        <begin position="40"/>
        <end position="52"/>
    </location>
</feature>
<dbReference type="Proteomes" id="UP000653730">
    <property type="component" value="Unassembled WGS sequence"/>
</dbReference>
<organism evidence="3 4">
    <name type="scientific">Sinomicrobium weinanense</name>
    <dbReference type="NCBI Taxonomy" id="2842200"/>
    <lineage>
        <taxon>Bacteria</taxon>
        <taxon>Pseudomonadati</taxon>
        <taxon>Bacteroidota</taxon>
        <taxon>Flavobacteriia</taxon>
        <taxon>Flavobacteriales</taxon>
        <taxon>Flavobacteriaceae</taxon>
        <taxon>Sinomicrobium</taxon>
    </lineage>
</organism>
<dbReference type="PROSITE" id="PS51257">
    <property type="entry name" value="PROKAR_LIPOPROTEIN"/>
    <property type="match status" value="1"/>
</dbReference>
<protein>
    <recommendedName>
        <fullName evidence="5">Secreted protein</fullName>
    </recommendedName>
</protein>
<reference evidence="3 4" key="1">
    <citation type="submission" date="2020-09" db="EMBL/GenBank/DDBJ databases">
        <title>Sinomicrobium weinanense sp. nov., a halophilic bacteria isolated from saline-alkali soil.</title>
        <authorList>
            <person name="Wu P."/>
            <person name="Ren H."/>
            <person name="Mei Y."/>
            <person name="Liang Y."/>
            <person name="Chen Z."/>
        </authorList>
    </citation>
    <scope>NUCLEOTIDE SEQUENCE [LARGE SCALE GENOMIC DNA]</scope>
    <source>
        <strain evidence="3 4">FJxs</strain>
    </source>
</reference>
<dbReference type="AlphaFoldDB" id="A0A926JR35"/>
<keyword evidence="4" id="KW-1185">Reference proteome</keyword>
<evidence type="ECO:0000256" key="1">
    <source>
        <dbReference type="SAM" id="MobiDB-lite"/>
    </source>
</evidence>
<evidence type="ECO:0000313" key="4">
    <source>
        <dbReference type="Proteomes" id="UP000653730"/>
    </source>
</evidence>
<keyword evidence="2" id="KW-0732">Signal</keyword>
<dbReference type="EMBL" id="JACVDC010000017">
    <property type="protein sequence ID" value="MBC9795898.1"/>
    <property type="molecule type" value="Genomic_DNA"/>
</dbReference>
<comment type="caution">
    <text evidence="3">The sequence shown here is derived from an EMBL/GenBank/DDBJ whole genome shotgun (WGS) entry which is preliminary data.</text>
</comment>
<dbReference type="RefSeq" id="WP_187965048.1">
    <property type="nucleotide sequence ID" value="NZ_JACVDC010000017.1"/>
</dbReference>
<accession>A0A926JR35</accession>